<accession>A0A915YIN3</accession>
<dbReference type="EMBL" id="AP026867">
    <property type="protein sequence ID" value="BDS13874.1"/>
    <property type="molecule type" value="Genomic_DNA"/>
</dbReference>
<sequence>MSEFIRRTLIRISNDNDFSLTEAELTNLVSFFDLRTIPKGNFWLREGQYCTQIAVVEEGLLMYYKNVEGEEIALDFAMEENWVSYIKSINQKIPSDINIRTLEDCKVHTLSIESMELLFREHPKLIQIKVAQTEQSFMEMAEYNSNLNILTPEEHYRKLTEKRGEWLNRVPQYYIASYLGIKPQSLSRIRSRISREKK</sequence>
<evidence type="ECO:0000259" key="1">
    <source>
        <dbReference type="PROSITE" id="PS50042"/>
    </source>
</evidence>
<dbReference type="Gene3D" id="2.60.120.10">
    <property type="entry name" value="Jelly Rolls"/>
    <property type="match status" value="1"/>
</dbReference>
<dbReference type="CDD" id="cd00038">
    <property type="entry name" value="CAP_ED"/>
    <property type="match status" value="1"/>
</dbReference>
<dbReference type="RefSeq" id="WP_264789123.1">
    <property type="nucleotide sequence ID" value="NZ_AP026867.1"/>
</dbReference>
<dbReference type="AlphaFoldDB" id="A0A915YIN3"/>
<feature type="domain" description="Cyclic nucleotide-binding" evidence="1">
    <location>
        <begin position="19"/>
        <end position="136"/>
    </location>
</feature>
<evidence type="ECO:0000313" key="2">
    <source>
        <dbReference type="EMBL" id="BDS13874.1"/>
    </source>
</evidence>
<dbReference type="PROSITE" id="PS50042">
    <property type="entry name" value="CNMP_BINDING_3"/>
    <property type="match status" value="1"/>
</dbReference>
<dbReference type="Proteomes" id="UP001060919">
    <property type="component" value="Chromosome"/>
</dbReference>
<organism evidence="2 3">
    <name type="scientific">Aureispira anguillae</name>
    <dbReference type="NCBI Taxonomy" id="2864201"/>
    <lineage>
        <taxon>Bacteria</taxon>
        <taxon>Pseudomonadati</taxon>
        <taxon>Bacteroidota</taxon>
        <taxon>Saprospiria</taxon>
        <taxon>Saprospirales</taxon>
        <taxon>Saprospiraceae</taxon>
        <taxon>Aureispira</taxon>
    </lineage>
</organism>
<dbReference type="InterPro" id="IPR014710">
    <property type="entry name" value="RmlC-like_jellyroll"/>
</dbReference>
<dbReference type="KEGG" id="aup:AsAng_0046370"/>
<keyword evidence="3" id="KW-1185">Reference proteome</keyword>
<dbReference type="InterPro" id="IPR000595">
    <property type="entry name" value="cNMP-bd_dom"/>
</dbReference>
<dbReference type="SUPFAM" id="SSF51206">
    <property type="entry name" value="cAMP-binding domain-like"/>
    <property type="match status" value="1"/>
</dbReference>
<proteinExistence type="predicted"/>
<reference evidence="2" key="1">
    <citation type="submission" date="2022-09" db="EMBL/GenBank/DDBJ databases">
        <title>Aureispira anguillicida sp. nov., isolated from Leptocephalus of Japanese eel Anguilla japonica.</title>
        <authorList>
            <person name="Yuasa K."/>
            <person name="Mekata T."/>
            <person name="Ikunari K."/>
        </authorList>
    </citation>
    <scope>NUCLEOTIDE SEQUENCE</scope>
    <source>
        <strain evidence="2">EL160426</strain>
    </source>
</reference>
<protein>
    <submittedName>
        <fullName evidence="2">Crp/Fnr family transcriptional regulator</fullName>
    </submittedName>
</protein>
<evidence type="ECO:0000313" key="3">
    <source>
        <dbReference type="Proteomes" id="UP001060919"/>
    </source>
</evidence>
<dbReference type="InterPro" id="IPR018490">
    <property type="entry name" value="cNMP-bd_dom_sf"/>
</dbReference>
<gene>
    <name evidence="2" type="ORF">AsAng_0046370</name>
</gene>
<name>A0A915YIN3_9BACT</name>